<feature type="signal peptide" evidence="2">
    <location>
        <begin position="1"/>
        <end position="22"/>
    </location>
</feature>
<dbReference type="PIRSF" id="PIRSF017082">
    <property type="entry name" value="YflP"/>
    <property type="match status" value="1"/>
</dbReference>
<evidence type="ECO:0000313" key="3">
    <source>
        <dbReference type="EMBL" id="RZS86608.1"/>
    </source>
</evidence>
<dbReference type="AlphaFoldDB" id="A0A4Q7NNM1"/>
<comment type="similarity">
    <text evidence="1">Belongs to the UPF0065 (bug) family.</text>
</comment>
<keyword evidence="4" id="KW-1185">Reference proteome</keyword>
<dbReference type="PANTHER" id="PTHR42928">
    <property type="entry name" value="TRICARBOXYLATE-BINDING PROTEIN"/>
    <property type="match status" value="1"/>
</dbReference>
<feature type="chain" id="PRO_5020518814" evidence="2">
    <location>
        <begin position="23"/>
        <end position="319"/>
    </location>
</feature>
<dbReference type="Gene3D" id="3.40.190.150">
    <property type="entry name" value="Bordetella uptake gene, domain 1"/>
    <property type="match status" value="1"/>
</dbReference>
<dbReference type="CDD" id="cd07012">
    <property type="entry name" value="PBP2_Bug_TTT"/>
    <property type="match status" value="1"/>
</dbReference>
<name>A0A4Q7NNM1_9BURK</name>
<reference evidence="3 4" key="1">
    <citation type="submission" date="2019-02" db="EMBL/GenBank/DDBJ databases">
        <title>Genomic Encyclopedia of Type Strains, Phase IV (KMG-IV): sequencing the most valuable type-strain genomes for metagenomic binning, comparative biology and taxonomic classification.</title>
        <authorList>
            <person name="Goeker M."/>
        </authorList>
    </citation>
    <scope>NUCLEOTIDE SEQUENCE [LARGE SCALE GENOMIC DNA]</scope>
    <source>
        <strain evidence="3 4">K24</strain>
    </source>
</reference>
<dbReference type="Pfam" id="PF03401">
    <property type="entry name" value="TctC"/>
    <property type="match status" value="1"/>
</dbReference>
<evidence type="ECO:0000313" key="4">
    <source>
        <dbReference type="Proteomes" id="UP000292445"/>
    </source>
</evidence>
<dbReference type="PANTHER" id="PTHR42928:SF5">
    <property type="entry name" value="BLR1237 PROTEIN"/>
    <property type="match status" value="1"/>
</dbReference>
<proteinExistence type="inferred from homology"/>
<keyword evidence="2" id="KW-0732">Signal</keyword>
<keyword evidence="3" id="KW-0675">Receptor</keyword>
<sequence>MNKTIACLAAVLILPGPLFAQAWPERAVRVVVPYSAGSTPDGLARTLFSKVSENTGQTFIVDNRPGASAMVGTNMVAKAKPDGHTLVFASSGPMDVNTLLFKEMPYDPFNDLKPITLAAHGHTVLVVSNSVKAQDAKGLLQEVAANGSKYAYGTSGVGSGQHLSLADLFSRGGADVVHVPFGGIPQVVAALISDNIQIAALPVQTAVTMIQAHRLRAIAAFGSERAIQLPDLPTLKEQGVDFSTIGWMGVATTARTPPAVANAIHAQIAKALQDSEVGNGFRKQGFEPAIQSQDEFRKFMLGEVERWRPVIKRNSIMLQ</sequence>
<dbReference type="SUPFAM" id="SSF53850">
    <property type="entry name" value="Periplasmic binding protein-like II"/>
    <property type="match status" value="1"/>
</dbReference>
<dbReference type="Gene3D" id="3.40.190.10">
    <property type="entry name" value="Periplasmic binding protein-like II"/>
    <property type="match status" value="1"/>
</dbReference>
<evidence type="ECO:0000256" key="1">
    <source>
        <dbReference type="ARBA" id="ARBA00006987"/>
    </source>
</evidence>
<evidence type="ECO:0000256" key="2">
    <source>
        <dbReference type="SAM" id="SignalP"/>
    </source>
</evidence>
<gene>
    <name evidence="3" type="ORF">EV675_2655</name>
</gene>
<dbReference type="RefSeq" id="WP_165404578.1">
    <property type="nucleotide sequence ID" value="NZ_SGXC01000001.1"/>
</dbReference>
<protein>
    <submittedName>
        <fullName evidence="3">Tripartite-type tricarboxylate transporter receptor subunit TctC</fullName>
    </submittedName>
</protein>
<comment type="caution">
    <text evidence="3">The sequence shown here is derived from an EMBL/GenBank/DDBJ whole genome shotgun (WGS) entry which is preliminary data.</text>
</comment>
<dbReference type="InterPro" id="IPR042100">
    <property type="entry name" value="Bug_dom1"/>
</dbReference>
<organism evidence="3 4">
    <name type="scientific">Pigmentiphaga kullae</name>
    <dbReference type="NCBI Taxonomy" id="151784"/>
    <lineage>
        <taxon>Bacteria</taxon>
        <taxon>Pseudomonadati</taxon>
        <taxon>Pseudomonadota</taxon>
        <taxon>Betaproteobacteria</taxon>
        <taxon>Burkholderiales</taxon>
        <taxon>Alcaligenaceae</taxon>
        <taxon>Pigmentiphaga</taxon>
    </lineage>
</organism>
<dbReference type="EMBL" id="SGXC01000001">
    <property type="protein sequence ID" value="RZS86608.1"/>
    <property type="molecule type" value="Genomic_DNA"/>
</dbReference>
<accession>A0A4Q7NNM1</accession>
<dbReference type="Proteomes" id="UP000292445">
    <property type="component" value="Unassembled WGS sequence"/>
</dbReference>
<dbReference type="InterPro" id="IPR005064">
    <property type="entry name" value="BUG"/>
</dbReference>